<keyword evidence="5" id="KW-1185">Reference proteome</keyword>
<proteinExistence type="predicted"/>
<evidence type="ECO:0000256" key="2">
    <source>
        <dbReference type="SAM" id="MobiDB-lite"/>
    </source>
</evidence>
<evidence type="ECO:0000256" key="3">
    <source>
        <dbReference type="SAM" id="SignalP"/>
    </source>
</evidence>
<keyword evidence="3" id="KW-0732">Signal</keyword>
<keyword evidence="1" id="KW-0175">Coiled coil</keyword>
<dbReference type="EMBL" id="OU900102">
    <property type="protein sequence ID" value="CAG9865241.1"/>
    <property type="molecule type" value="Genomic_DNA"/>
</dbReference>
<accession>A0A9N9XUV2</accession>
<gene>
    <name evidence="4" type="ORF">PHYEVI_LOCUS11483</name>
</gene>
<evidence type="ECO:0000313" key="5">
    <source>
        <dbReference type="Proteomes" id="UP001153712"/>
    </source>
</evidence>
<dbReference type="PANTHER" id="PTHR39960">
    <property type="entry name" value="LD34147P"/>
    <property type="match status" value="1"/>
</dbReference>
<protein>
    <submittedName>
        <fullName evidence="4">Uncharacterized protein</fullName>
    </submittedName>
</protein>
<organism evidence="4 5">
    <name type="scientific">Phyllotreta striolata</name>
    <name type="common">Striped flea beetle</name>
    <name type="synonym">Crioceris striolata</name>
    <dbReference type="NCBI Taxonomy" id="444603"/>
    <lineage>
        <taxon>Eukaryota</taxon>
        <taxon>Metazoa</taxon>
        <taxon>Ecdysozoa</taxon>
        <taxon>Arthropoda</taxon>
        <taxon>Hexapoda</taxon>
        <taxon>Insecta</taxon>
        <taxon>Pterygota</taxon>
        <taxon>Neoptera</taxon>
        <taxon>Endopterygota</taxon>
        <taxon>Coleoptera</taxon>
        <taxon>Polyphaga</taxon>
        <taxon>Cucujiformia</taxon>
        <taxon>Chrysomeloidea</taxon>
        <taxon>Chrysomelidae</taxon>
        <taxon>Galerucinae</taxon>
        <taxon>Alticini</taxon>
        <taxon>Phyllotreta</taxon>
    </lineage>
</organism>
<dbReference type="Proteomes" id="UP001153712">
    <property type="component" value="Chromosome 9"/>
</dbReference>
<feature type="region of interest" description="Disordered" evidence="2">
    <location>
        <begin position="645"/>
        <end position="665"/>
    </location>
</feature>
<dbReference type="GO" id="GO:0005886">
    <property type="term" value="C:plasma membrane"/>
    <property type="evidence" value="ECO:0007669"/>
    <property type="project" value="TreeGrafter"/>
</dbReference>
<dbReference type="Gene3D" id="1.10.287.1490">
    <property type="match status" value="1"/>
</dbReference>
<feature type="coiled-coil region" evidence="1">
    <location>
        <begin position="164"/>
        <end position="219"/>
    </location>
</feature>
<evidence type="ECO:0000313" key="4">
    <source>
        <dbReference type="EMBL" id="CAG9865241.1"/>
    </source>
</evidence>
<dbReference type="PANTHER" id="PTHR39960:SF1">
    <property type="entry name" value="LD34147P"/>
    <property type="match status" value="1"/>
</dbReference>
<feature type="chain" id="PRO_5040447759" evidence="3">
    <location>
        <begin position="21"/>
        <end position="665"/>
    </location>
</feature>
<sequence>MNSSTALWMVFLTVLSTAEALVTNEDIRTAILQMVNVVRSTDDKLERHEYRDRIVGEQLKKGMINIDKRIKMLDPLKGTVGRLDERLAAVETILMQKNEREKMQLQRTYEAVIDIQKNLPVIMEELKNDIIAKVSTHEPPAQIIEPVISKKDFEKLEKEVVSKIDRVSNTISKLESELSKMKNDSKQMKDLHNKSSDNLEKLKRHISDNQQLLSKYDKKLSEYNNKIPEIAKIQSKDADEWKRDMLESLAGQKTGVKEVLTHLNELSSKVDRLPQKVDSSLGVIRNIVSDNLNATYDNLTNELNGILNAVTNTRFAIDGQNTNVMEVLQNVRNIRIDKLPSKEDLSIAQRDILRKLDEARISPAIDEIRRLLYNIDNKTSHSGDYSGTVLSNIQAQISSLPQKHDLASVENSTLAKLEPLAREIRLAGETSKKNHEDTSRNLNDLSEIIRSIADSFATNIKKMRTDVQALTKVDQVMIKTADDVLDTKRRLEYGVHQILDELAKQIKKSAEHINQGLSDRFDLFEASILDEDTGALANLTSKIGEDIHQVWRQIGIMYQQISSSSDTLNHLQNITDSYVNGSLGAMDSMKGKVGQINGRMTEVDENLNYLLGRLSLVTQEFNRIKTGLGTALDQIRDSFHTVQSKIENTGPGPHKISSIEAATYK</sequence>
<reference evidence="4" key="1">
    <citation type="submission" date="2022-01" db="EMBL/GenBank/DDBJ databases">
        <authorList>
            <person name="King R."/>
        </authorList>
    </citation>
    <scope>NUCLEOTIDE SEQUENCE</scope>
</reference>
<evidence type="ECO:0000256" key="1">
    <source>
        <dbReference type="SAM" id="Coils"/>
    </source>
</evidence>
<name>A0A9N9XUV2_PHYSR</name>
<feature type="signal peptide" evidence="3">
    <location>
        <begin position="1"/>
        <end position="20"/>
    </location>
</feature>
<dbReference type="AlphaFoldDB" id="A0A9N9XUV2"/>
<dbReference type="OrthoDB" id="8190635at2759"/>